<dbReference type="Proteomes" id="UP001294570">
    <property type="component" value="Unassembled WGS sequence"/>
</dbReference>
<dbReference type="InterPro" id="IPR052205">
    <property type="entry name" value="FliO/MopB"/>
</dbReference>
<keyword evidence="9" id="KW-0282">Flagellum</keyword>
<gene>
    <name evidence="9" type="primary">fliO</name>
    <name evidence="9" type="ORF">TOI97_08945</name>
</gene>
<dbReference type="RefSeq" id="WP_321553777.1">
    <property type="nucleotide sequence ID" value="NZ_JAXIVU010000011.1"/>
</dbReference>
<keyword evidence="5 7" id="KW-0975">Bacterial flagellum</keyword>
<evidence type="ECO:0000256" key="8">
    <source>
        <dbReference type="SAM" id="MobiDB-lite"/>
    </source>
</evidence>
<comment type="caution">
    <text evidence="9">The sequence shown here is derived from an EMBL/GenBank/DDBJ whole genome shotgun (WGS) entry which is preliminary data.</text>
</comment>
<dbReference type="Pfam" id="PF04347">
    <property type="entry name" value="FliO"/>
    <property type="match status" value="1"/>
</dbReference>
<name>A0ABU5GVM1_9GAMM</name>
<accession>A0ABU5GVM1</accession>
<keyword evidence="2 7" id="KW-0812">Transmembrane</keyword>
<reference evidence="9 10" key="1">
    <citation type="submission" date="2023-12" db="EMBL/GenBank/DDBJ databases">
        <title>Denitrificimonas halotolerans sp. nov.,a novel species isolated from landfill leachate.</title>
        <authorList>
            <person name="Wang S."/>
        </authorList>
    </citation>
    <scope>NUCLEOTIDE SEQUENCE [LARGE SCALE GENOMIC DNA]</scope>
    <source>
        <strain evidence="9 10">JX-1</strain>
    </source>
</reference>
<feature type="compositionally biased region" description="Basic and acidic residues" evidence="8">
    <location>
        <begin position="124"/>
        <end position="136"/>
    </location>
</feature>
<evidence type="ECO:0000256" key="2">
    <source>
        <dbReference type="ARBA" id="ARBA00022692"/>
    </source>
</evidence>
<proteinExistence type="inferred from homology"/>
<keyword evidence="1 7" id="KW-1003">Cell membrane</keyword>
<comment type="subcellular location">
    <subcellularLocation>
        <location evidence="7">Cell membrane</location>
    </subcellularLocation>
    <subcellularLocation>
        <location evidence="7">Bacterial flagellum basal body</location>
    </subcellularLocation>
</comment>
<protein>
    <recommendedName>
        <fullName evidence="7">Flagellar protein</fullName>
    </recommendedName>
</protein>
<feature type="transmembrane region" description="Helical" evidence="7">
    <location>
        <begin position="20"/>
        <end position="42"/>
    </location>
</feature>
<feature type="region of interest" description="Disordered" evidence="8">
    <location>
        <begin position="95"/>
        <end position="136"/>
    </location>
</feature>
<comment type="similarity">
    <text evidence="6 7">Belongs to the FliO/MopB family.</text>
</comment>
<evidence type="ECO:0000256" key="3">
    <source>
        <dbReference type="ARBA" id="ARBA00022989"/>
    </source>
</evidence>
<keyword evidence="9" id="KW-0969">Cilium</keyword>
<dbReference type="EMBL" id="JAXIVU010000011">
    <property type="protein sequence ID" value="MDY7219688.1"/>
    <property type="molecule type" value="Genomic_DNA"/>
</dbReference>
<feature type="compositionally biased region" description="Polar residues" evidence="8">
    <location>
        <begin position="107"/>
        <end position="123"/>
    </location>
</feature>
<evidence type="ECO:0000256" key="7">
    <source>
        <dbReference type="RuleBase" id="RU362064"/>
    </source>
</evidence>
<evidence type="ECO:0000256" key="4">
    <source>
        <dbReference type="ARBA" id="ARBA00023136"/>
    </source>
</evidence>
<evidence type="ECO:0000256" key="1">
    <source>
        <dbReference type="ARBA" id="ARBA00022475"/>
    </source>
</evidence>
<evidence type="ECO:0000256" key="5">
    <source>
        <dbReference type="ARBA" id="ARBA00023143"/>
    </source>
</evidence>
<keyword evidence="3 7" id="KW-1133">Transmembrane helix</keyword>
<evidence type="ECO:0000313" key="9">
    <source>
        <dbReference type="EMBL" id="MDY7219688.1"/>
    </source>
</evidence>
<sequence length="136" mass="14666">MNTANVTAATHSDTLIGMAMLGKITVVLLFIIALILLLSYVVKRSGLHGMGTNGKLKVISSTAVGVKERVVIVEVDDTWLVLGVASGQVSKLHQMPAQIKPAPEPTPQSNGFTRRFTQALKQQSQERLKRSSQDEG</sequence>
<keyword evidence="10" id="KW-1185">Reference proteome</keyword>
<dbReference type="NCBIfam" id="TIGR03500">
    <property type="entry name" value="FliO_TIGR"/>
    <property type="match status" value="1"/>
</dbReference>
<keyword evidence="4 7" id="KW-0472">Membrane</keyword>
<dbReference type="InterPro" id="IPR022781">
    <property type="entry name" value="Flagellar_biosynth_FliO"/>
</dbReference>
<keyword evidence="9" id="KW-0966">Cell projection</keyword>
<evidence type="ECO:0000313" key="10">
    <source>
        <dbReference type="Proteomes" id="UP001294570"/>
    </source>
</evidence>
<organism evidence="9 10">
    <name type="scientific">Denitrificimonas halotolerans</name>
    <dbReference type="NCBI Taxonomy" id="3098930"/>
    <lineage>
        <taxon>Bacteria</taxon>
        <taxon>Pseudomonadati</taxon>
        <taxon>Pseudomonadota</taxon>
        <taxon>Gammaproteobacteria</taxon>
        <taxon>Pseudomonadales</taxon>
        <taxon>Pseudomonadaceae</taxon>
        <taxon>Denitrificimonas</taxon>
    </lineage>
</organism>
<evidence type="ECO:0000256" key="6">
    <source>
        <dbReference type="ARBA" id="ARBA00037937"/>
    </source>
</evidence>
<dbReference type="PANTHER" id="PTHR38766:SF1">
    <property type="entry name" value="FLAGELLAR PROTEIN FLIO"/>
    <property type="match status" value="1"/>
</dbReference>
<dbReference type="PANTHER" id="PTHR38766">
    <property type="entry name" value="FLAGELLAR PROTEIN FLIO"/>
    <property type="match status" value="1"/>
</dbReference>